<dbReference type="EMBL" id="JACHHU010000002">
    <property type="protein sequence ID" value="MBB6541927.1"/>
    <property type="molecule type" value="Genomic_DNA"/>
</dbReference>
<organism evidence="3 4">
    <name type="scientific">Thalassotalea piscium</name>
    <dbReference type="NCBI Taxonomy" id="1230533"/>
    <lineage>
        <taxon>Bacteria</taxon>
        <taxon>Pseudomonadati</taxon>
        <taxon>Pseudomonadota</taxon>
        <taxon>Gammaproteobacteria</taxon>
        <taxon>Alteromonadales</taxon>
        <taxon>Colwelliaceae</taxon>
        <taxon>Thalassotalea</taxon>
    </lineage>
</organism>
<dbReference type="Pfam" id="PF13439">
    <property type="entry name" value="Glyco_transf_4"/>
    <property type="match status" value="1"/>
</dbReference>
<feature type="domain" description="Glycosyl transferase family 1" evidence="1">
    <location>
        <begin position="225"/>
        <end position="364"/>
    </location>
</feature>
<protein>
    <submittedName>
        <fullName evidence="3">Glycosyltransferase involved in cell wall biosynthesis</fullName>
    </submittedName>
</protein>
<gene>
    <name evidence="3" type="ORF">HNQ55_000402</name>
</gene>
<evidence type="ECO:0000259" key="2">
    <source>
        <dbReference type="Pfam" id="PF13439"/>
    </source>
</evidence>
<dbReference type="SUPFAM" id="SSF53756">
    <property type="entry name" value="UDP-Glycosyltransferase/glycogen phosphorylase"/>
    <property type="match status" value="1"/>
</dbReference>
<dbReference type="PANTHER" id="PTHR45947">
    <property type="entry name" value="SULFOQUINOVOSYL TRANSFERASE SQD2"/>
    <property type="match status" value="1"/>
</dbReference>
<dbReference type="InterPro" id="IPR028098">
    <property type="entry name" value="Glyco_trans_4-like_N"/>
</dbReference>
<dbReference type="RefSeq" id="WP_184421963.1">
    <property type="nucleotide sequence ID" value="NZ_AP027362.1"/>
</dbReference>
<proteinExistence type="predicted"/>
<evidence type="ECO:0000313" key="3">
    <source>
        <dbReference type="EMBL" id="MBB6541927.1"/>
    </source>
</evidence>
<dbReference type="Proteomes" id="UP000537141">
    <property type="component" value="Unassembled WGS sequence"/>
</dbReference>
<dbReference type="GO" id="GO:0016757">
    <property type="term" value="F:glycosyltransferase activity"/>
    <property type="evidence" value="ECO:0007669"/>
    <property type="project" value="InterPro"/>
</dbReference>
<dbReference type="AlphaFoldDB" id="A0A7X0NEF0"/>
<feature type="domain" description="Glycosyltransferase subfamily 4-like N-terminal" evidence="2">
    <location>
        <begin position="92"/>
        <end position="207"/>
    </location>
</feature>
<name>A0A7X0NEF0_9GAMM</name>
<reference evidence="3 4" key="1">
    <citation type="submission" date="2020-08" db="EMBL/GenBank/DDBJ databases">
        <title>Genomic Encyclopedia of Type Strains, Phase IV (KMG-IV): sequencing the most valuable type-strain genomes for metagenomic binning, comparative biology and taxonomic classification.</title>
        <authorList>
            <person name="Goeker M."/>
        </authorList>
    </citation>
    <scope>NUCLEOTIDE SEQUENCE [LARGE SCALE GENOMIC DNA]</scope>
    <source>
        <strain evidence="3 4">DSM 26287</strain>
    </source>
</reference>
<dbReference type="Pfam" id="PF00534">
    <property type="entry name" value="Glycos_transf_1"/>
    <property type="match status" value="1"/>
</dbReference>
<dbReference type="InterPro" id="IPR050194">
    <property type="entry name" value="Glycosyltransferase_grp1"/>
</dbReference>
<sequence>MANVLFLSIPVSQDNRDKLTYNFIQKEAAALAKKDENIIHFHPNVDNTTIANITFTGKRQFDSINKLEVFSFIFKHIKNYYQLLLIDIKQAWWLAKLEIAIGKVIVENNINVAHSHFMYPLGSCAVNICNSLNIPVISSLRGAEVCNLPEYSYGAMREVFFQKASAIGARYSQIITTPNSGMQKVAAEIFRVDKSKVKYLPNGIDDDQIDHEVHTLNAQTLPINLIAIGRLIKLKNYANLLQAIKLLDKNCVQLTLVGEGPESAALKAYIEENSMVNVNLIDEMAKGKLFDLIKAAHYFIHPSLSEGLPNVVLEALAKGKPCLVSKIDAHFDVIEEGVNGYFFDHKSPIDIANTIKTIVEGPPTELSLNCLKSVEKFALSNKINEYSRIYKRLIK</sequence>
<keyword evidence="3" id="KW-0808">Transferase</keyword>
<evidence type="ECO:0000313" key="4">
    <source>
        <dbReference type="Proteomes" id="UP000537141"/>
    </source>
</evidence>
<dbReference type="PANTHER" id="PTHR45947:SF3">
    <property type="entry name" value="SULFOQUINOVOSYL TRANSFERASE SQD2"/>
    <property type="match status" value="1"/>
</dbReference>
<accession>A0A7X0NEF0</accession>
<dbReference type="InterPro" id="IPR001296">
    <property type="entry name" value="Glyco_trans_1"/>
</dbReference>
<comment type="caution">
    <text evidence="3">The sequence shown here is derived from an EMBL/GenBank/DDBJ whole genome shotgun (WGS) entry which is preliminary data.</text>
</comment>
<evidence type="ECO:0000259" key="1">
    <source>
        <dbReference type="Pfam" id="PF00534"/>
    </source>
</evidence>
<keyword evidence="4" id="KW-1185">Reference proteome</keyword>
<dbReference type="Gene3D" id="3.40.50.2000">
    <property type="entry name" value="Glycogen Phosphorylase B"/>
    <property type="match status" value="2"/>
</dbReference>
<dbReference type="CDD" id="cd03801">
    <property type="entry name" value="GT4_PimA-like"/>
    <property type="match status" value="1"/>
</dbReference>